<dbReference type="EMBL" id="ML005075">
    <property type="protein sequence ID" value="RKP20358.1"/>
    <property type="molecule type" value="Genomic_DNA"/>
</dbReference>
<evidence type="ECO:0000313" key="7">
    <source>
        <dbReference type="EMBL" id="RKP20358.1"/>
    </source>
</evidence>
<reference evidence="8" key="1">
    <citation type="journal article" date="2018" name="Nat. Microbiol.">
        <title>Leveraging single-cell genomics to expand the fungal tree of life.</title>
        <authorList>
            <person name="Ahrendt S.R."/>
            <person name="Quandt C.A."/>
            <person name="Ciobanu D."/>
            <person name="Clum A."/>
            <person name="Salamov A."/>
            <person name="Andreopoulos B."/>
            <person name="Cheng J.F."/>
            <person name="Woyke T."/>
            <person name="Pelin A."/>
            <person name="Henrissat B."/>
            <person name="Reynolds N.K."/>
            <person name="Benny G.L."/>
            <person name="Smith M.E."/>
            <person name="James T.Y."/>
            <person name="Grigoriev I.V."/>
        </authorList>
    </citation>
    <scope>NUCLEOTIDE SEQUENCE [LARGE SCALE GENOMIC DNA]</scope>
    <source>
        <strain evidence="8">CSF55</strain>
    </source>
</reference>
<dbReference type="GO" id="GO:0001534">
    <property type="term" value="C:radial spoke"/>
    <property type="evidence" value="ECO:0007669"/>
    <property type="project" value="InterPro"/>
</dbReference>
<evidence type="ECO:0000256" key="1">
    <source>
        <dbReference type="ARBA" id="ARBA00004430"/>
    </source>
</evidence>
<evidence type="ECO:0000256" key="3">
    <source>
        <dbReference type="ARBA" id="ARBA00023069"/>
    </source>
</evidence>
<feature type="region of interest" description="Disordered" evidence="6">
    <location>
        <begin position="536"/>
        <end position="564"/>
    </location>
</feature>
<name>A0A4P9YLJ0_ROZAC</name>
<keyword evidence="5" id="KW-0966">Cell projection</keyword>
<dbReference type="PANTHER" id="PTHR13159">
    <property type="entry name" value="RADIAL SPOKEHEAD-RELATED"/>
    <property type="match status" value="1"/>
</dbReference>
<evidence type="ECO:0000256" key="2">
    <source>
        <dbReference type="ARBA" id="ARBA00022490"/>
    </source>
</evidence>
<evidence type="ECO:0000256" key="6">
    <source>
        <dbReference type="SAM" id="MobiDB-lite"/>
    </source>
</evidence>
<feature type="compositionally biased region" description="Acidic residues" evidence="6">
    <location>
        <begin position="394"/>
        <end position="416"/>
    </location>
</feature>
<accession>A0A4P9YLJ0</accession>
<protein>
    <recommendedName>
        <fullName evidence="9">Radial spokehead-like protein</fullName>
    </recommendedName>
</protein>
<feature type="compositionally biased region" description="Acidic residues" evidence="6">
    <location>
        <begin position="547"/>
        <end position="564"/>
    </location>
</feature>
<evidence type="ECO:0008006" key="9">
    <source>
        <dbReference type="Google" id="ProtNLM"/>
    </source>
</evidence>
<keyword evidence="4" id="KW-0206">Cytoskeleton</keyword>
<keyword evidence="2" id="KW-0963">Cytoplasm</keyword>
<gene>
    <name evidence="7" type="ORF">ROZALSC1DRAFT_21457</name>
</gene>
<feature type="compositionally biased region" description="Polar residues" evidence="6">
    <location>
        <begin position="7"/>
        <end position="17"/>
    </location>
</feature>
<organism evidence="7 8">
    <name type="scientific">Rozella allomycis (strain CSF55)</name>
    <dbReference type="NCBI Taxonomy" id="988480"/>
    <lineage>
        <taxon>Eukaryota</taxon>
        <taxon>Fungi</taxon>
        <taxon>Fungi incertae sedis</taxon>
        <taxon>Cryptomycota</taxon>
        <taxon>Cryptomycota incertae sedis</taxon>
        <taxon>Rozella</taxon>
    </lineage>
</organism>
<proteinExistence type="predicted"/>
<dbReference type="GO" id="GO:0035082">
    <property type="term" value="P:axoneme assembly"/>
    <property type="evidence" value="ECO:0007669"/>
    <property type="project" value="TreeGrafter"/>
</dbReference>
<evidence type="ECO:0000313" key="8">
    <source>
        <dbReference type="Proteomes" id="UP000281549"/>
    </source>
</evidence>
<feature type="region of interest" description="Disordered" evidence="6">
    <location>
        <begin position="1"/>
        <end position="52"/>
    </location>
</feature>
<dbReference type="GO" id="GO:0060294">
    <property type="term" value="P:cilium movement involved in cell motility"/>
    <property type="evidence" value="ECO:0007669"/>
    <property type="project" value="InterPro"/>
</dbReference>
<evidence type="ECO:0000256" key="4">
    <source>
        <dbReference type="ARBA" id="ARBA00023212"/>
    </source>
</evidence>
<feature type="region of interest" description="Disordered" evidence="6">
    <location>
        <begin position="268"/>
        <end position="288"/>
    </location>
</feature>
<sequence length="564" mass="62713">MEDPTPVATQDDNQINEPASDVAAPVTEIQNVDANETNENQPETYKTASRQGSLHKLKSGSLKNIMGSTKSISNEPSIISQTKIGGLVSSQQQISQPHNVDPKFANAKAFLQKTSNSTGLNLYDHLAACISSILEQRPENSVDTFELLSRDVKTKKSAVEKDAKPLGIFDVVPSSDVIENCKKNITLLQSSLENGESGIETEMPDMLEIARLFEWAGVSFGQEETFKLILSLKQLAQEKQLKSVRLFGKIFGLKSNYYVIESELGPDSPALETTEEQPAENGQDSSAELSQGIVSYPPFKGTEADYLRCQIARISAGTVISPAGYYSFEQSEDNEENEDNSSSVVVVNAEYEGRSQEELLQPSSWVHHQNYILPQGRTSWINPKTLIKESKEEDGNEEENEEAEEGQEQTEEEAMEPETGPALLTTIEQDEDVESGVPAWTIRQASHRLPMKFSVVYARSNRWPGAINIGYRDKFANIYVGDGLKYESAWSIPSLPEVNQEYGIKQEKNEETGEINFVFPLEINEQIDPTLEEETAFEEAKKAKEEEKEEAAEEAENEGEEEDS</sequence>
<comment type="subcellular location">
    <subcellularLocation>
        <location evidence="1">Cytoplasm</location>
        <location evidence="1">Cytoskeleton</location>
        <location evidence="1">Cilium axoneme</location>
    </subcellularLocation>
</comment>
<feature type="compositionally biased region" description="Polar residues" evidence="6">
    <location>
        <begin position="28"/>
        <end position="52"/>
    </location>
</feature>
<dbReference type="AlphaFoldDB" id="A0A4P9YLJ0"/>
<dbReference type="InterPro" id="IPR006802">
    <property type="entry name" value="Radial_spoke"/>
</dbReference>
<dbReference type="PANTHER" id="PTHR13159:SF0">
    <property type="entry name" value="RADIAL SPOKE HEAD 6 HOMOLOG A"/>
    <property type="match status" value="1"/>
</dbReference>
<evidence type="ECO:0000256" key="5">
    <source>
        <dbReference type="ARBA" id="ARBA00023273"/>
    </source>
</evidence>
<feature type="region of interest" description="Disordered" evidence="6">
    <location>
        <begin position="389"/>
        <end position="418"/>
    </location>
</feature>
<keyword evidence="3" id="KW-0969">Cilium</keyword>
<dbReference type="Proteomes" id="UP000281549">
    <property type="component" value="Unassembled WGS sequence"/>
</dbReference>
<dbReference type="CDD" id="cd22963">
    <property type="entry name" value="DD_CrRSP4-like"/>
    <property type="match status" value="1"/>
</dbReference>
<dbReference type="Pfam" id="PF04712">
    <property type="entry name" value="Radial_spoke"/>
    <property type="match status" value="2"/>
</dbReference>